<dbReference type="Proteomes" id="UP001244564">
    <property type="component" value="Chromosome"/>
</dbReference>
<evidence type="ECO:0000313" key="2">
    <source>
        <dbReference type="Proteomes" id="UP001244564"/>
    </source>
</evidence>
<evidence type="ECO:0000313" key="1">
    <source>
        <dbReference type="EMBL" id="WGF40230.1"/>
    </source>
</evidence>
<gene>
    <name evidence="1" type="ORF">QBO96_08160</name>
</gene>
<dbReference type="InterPro" id="IPR010982">
    <property type="entry name" value="Lambda_DNA-bd_dom_sf"/>
</dbReference>
<accession>A0ABY8KR98</accession>
<dbReference type="InterPro" id="IPR001387">
    <property type="entry name" value="Cro/C1-type_HTH"/>
</dbReference>
<dbReference type="EMBL" id="CP122283">
    <property type="protein sequence ID" value="WGF40230.1"/>
    <property type="molecule type" value="Genomic_DNA"/>
</dbReference>
<dbReference type="CDD" id="cd00093">
    <property type="entry name" value="HTH_XRE"/>
    <property type="match status" value="1"/>
</dbReference>
<dbReference type="RefSeq" id="WP_279495655.1">
    <property type="nucleotide sequence ID" value="NZ_CP122283.1"/>
</dbReference>
<proteinExistence type="predicted"/>
<protein>
    <submittedName>
        <fullName evidence="1">Helix-turn-helix transcriptional regulator</fullName>
    </submittedName>
</protein>
<name>A0ABY8KR98_9BACI</name>
<keyword evidence="2" id="KW-1185">Reference proteome</keyword>
<dbReference type="Gene3D" id="1.10.260.40">
    <property type="entry name" value="lambda repressor-like DNA-binding domains"/>
    <property type="match status" value="1"/>
</dbReference>
<sequence length="242" mass="27982">MKYAELLQSYIEQSRLTLDEISEKISNKGLSASKQYLSKLQNGKTPPASEKLNSVLAEILNGDADKLDFFAYVEKAPDLVKFILSNFDEDLIDSFIVLSHRFPDRTINLLGENDLDISESDEFKKINHFAQKTIFNYLGNGQSNSLNNEITQLMDKQLGHLPFYQKNKEMITNHLKEYGFNSTLSLIKDLSILNTLNIENEENFTISDPELYHWYQTLPLSGEKKLRKLRAIWEMMQDDDNE</sequence>
<organism evidence="1 2">
    <name type="scientific">Lysinibacillus capsici</name>
    <dbReference type="NCBI Taxonomy" id="2115968"/>
    <lineage>
        <taxon>Bacteria</taxon>
        <taxon>Bacillati</taxon>
        <taxon>Bacillota</taxon>
        <taxon>Bacilli</taxon>
        <taxon>Bacillales</taxon>
        <taxon>Bacillaceae</taxon>
        <taxon>Lysinibacillus</taxon>
    </lineage>
</organism>
<reference evidence="1 2" key="1">
    <citation type="submission" date="2023-04" db="EMBL/GenBank/DDBJ databases">
        <title>Genomic of Lysinibacillus capsici TSBLM.</title>
        <authorList>
            <person name="Hu X.S."/>
            <person name="Yu C.H."/>
        </authorList>
    </citation>
    <scope>NUCLEOTIDE SEQUENCE [LARGE SCALE GENOMIC DNA]</scope>
    <source>
        <strain evidence="1 2">TSBLM</strain>
    </source>
</reference>